<dbReference type="PROSITE" id="PS50174">
    <property type="entry name" value="G_PATCH"/>
    <property type="match status" value="1"/>
</dbReference>
<sequence length="226" mass="25152">MDIRPAYSCLLSQPWIHTAGAVPLVLHQKFKFIADGQLINVMGEKEIIFNTPLPMYYIEEYEEALETSFQALEIVGITSIETGSSNIKPSKVAIMVAKVLIANGFEPGKGLRRRLNGMANPVVVQENPGRPGLGYSKADVGRKVQSKQQAKASLYHRFVSGGIVMIRHVANECTPCPNTKTYPRINNVALAPDDTNESNMQDEGEETEEEALRELERLIEQERPKL</sequence>
<comment type="caution">
    <text evidence="3">The sequence shown here is derived from an EMBL/GenBank/DDBJ whole genome shotgun (WGS) entry which is preliminary data.</text>
</comment>
<dbReference type="Proteomes" id="UP000257109">
    <property type="component" value="Unassembled WGS sequence"/>
</dbReference>
<keyword evidence="4" id="KW-1185">Reference proteome</keyword>
<evidence type="ECO:0000256" key="1">
    <source>
        <dbReference type="SAM" id="MobiDB-lite"/>
    </source>
</evidence>
<name>A0A371FPF6_MUCPR</name>
<reference evidence="3" key="1">
    <citation type="submission" date="2018-05" db="EMBL/GenBank/DDBJ databases">
        <title>Draft genome of Mucuna pruriens seed.</title>
        <authorList>
            <person name="Nnadi N.E."/>
            <person name="Vos R."/>
            <person name="Hasami M.H."/>
            <person name="Devisetty U.K."/>
            <person name="Aguiy J.C."/>
        </authorList>
    </citation>
    <scope>NUCLEOTIDE SEQUENCE [LARGE SCALE GENOMIC DNA]</scope>
    <source>
        <strain evidence="3">JCA_2017</strain>
    </source>
</reference>
<evidence type="ECO:0000313" key="3">
    <source>
        <dbReference type="EMBL" id="RDX80080.1"/>
    </source>
</evidence>
<feature type="region of interest" description="Disordered" evidence="1">
    <location>
        <begin position="190"/>
        <end position="210"/>
    </location>
</feature>
<dbReference type="OrthoDB" id="1095202at2759"/>
<accession>A0A371FPF6</accession>
<proteinExistence type="predicted"/>
<dbReference type="STRING" id="157652.A0A371FPF6"/>
<gene>
    <name evidence="3" type="ORF">CR513_39406</name>
</gene>
<feature type="compositionally biased region" description="Acidic residues" evidence="1">
    <location>
        <begin position="194"/>
        <end position="209"/>
    </location>
</feature>
<dbReference type="GO" id="GO:0003676">
    <property type="term" value="F:nucleic acid binding"/>
    <property type="evidence" value="ECO:0007669"/>
    <property type="project" value="InterPro"/>
</dbReference>
<evidence type="ECO:0000313" key="4">
    <source>
        <dbReference type="Proteomes" id="UP000257109"/>
    </source>
</evidence>
<evidence type="ECO:0000259" key="2">
    <source>
        <dbReference type="PROSITE" id="PS50174"/>
    </source>
</evidence>
<dbReference type="PANTHER" id="PTHR32108:SF9">
    <property type="entry name" value="REVERSE TRANSCRIPTASE RNASE H-LIKE DOMAIN-CONTAINING PROTEIN"/>
    <property type="match status" value="1"/>
</dbReference>
<feature type="domain" description="G-patch" evidence="2">
    <location>
        <begin position="98"/>
        <end position="138"/>
    </location>
</feature>
<protein>
    <recommendedName>
        <fullName evidence="2">G-patch domain-containing protein</fullName>
    </recommendedName>
</protein>
<dbReference type="PANTHER" id="PTHR32108">
    <property type="entry name" value="DNA-DIRECTED RNA POLYMERASE SUBUNIT ALPHA"/>
    <property type="match status" value="1"/>
</dbReference>
<dbReference type="AlphaFoldDB" id="A0A371FPF6"/>
<feature type="non-terminal residue" evidence="3">
    <location>
        <position position="1"/>
    </location>
</feature>
<dbReference type="InterPro" id="IPR000467">
    <property type="entry name" value="G_patch_dom"/>
</dbReference>
<dbReference type="Pfam" id="PF01585">
    <property type="entry name" value="G-patch"/>
    <property type="match status" value="1"/>
</dbReference>
<organism evidence="3 4">
    <name type="scientific">Mucuna pruriens</name>
    <name type="common">Velvet bean</name>
    <name type="synonym">Dolichos pruriens</name>
    <dbReference type="NCBI Taxonomy" id="157652"/>
    <lineage>
        <taxon>Eukaryota</taxon>
        <taxon>Viridiplantae</taxon>
        <taxon>Streptophyta</taxon>
        <taxon>Embryophyta</taxon>
        <taxon>Tracheophyta</taxon>
        <taxon>Spermatophyta</taxon>
        <taxon>Magnoliopsida</taxon>
        <taxon>eudicotyledons</taxon>
        <taxon>Gunneridae</taxon>
        <taxon>Pentapetalae</taxon>
        <taxon>rosids</taxon>
        <taxon>fabids</taxon>
        <taxon>Fabales</taxon>
        <taxon>Fabaceae</taxon>
        <taxon>Papilionoideae</taxon>
        <taxon>50 kb inversion clade</taxon>
        <taxon>NPAAA clade</taxon>
        <taxon>indigoferoid/millettioid clade</taxon>
        <taxon>Phaseoleae</taxon>
        <taxon>Mucuna</taxon>
    </lineage>
</organism>
<dbReference type="EMBL" id="QJKJ01008331">
    <property type="protein sequence ID" value="RDX80080.1"/>
    <property type="molecule type" value="Genomic_DNA"/>
</dbReference>